<sequence length="118" mass="12722">MCRVGELKLLPVEDVGCNDFAHASPCPVVEATDPHFRDGCPRDVVLLAHRNQRIDLSRIGAALFNPMQTVGLRAIRQTNAFGTAGKQLAEMVCLSPKVALQWPSVGEDDATLLGAIVE</sequence>
<evidence type="ECO:0000313" key="1">
    <source>
        <dbReference type="EMBL" id="GAA0034558.1"/>
    </source>
</evidence>
<evidence type="ECO:0000313" key="2">
    <source>
        <dbReference type="Proteomes" id="UP001498238"/>
    </source>
</evidence>
<gene>
    <name evidence="1" type="ORF">NCCP602_05190</name>
</gene>
<comment type="caution">
    <text evidence="1">The sequence shown here is derived from an EMBL/GenBank/DDBJ whole genome shotgun (WGS) entry which is preliminary data.</text>
</comment>
<dbReference type="Proteomes" id="UP001498238">
    <property type="component" value="Unassembled WGS sequence"/>
</dbReference>
<dbReference type="EMBL" id="BAAAAF010000001">
    <property type="protein sequence ID" value="GAA0034558.1"/>
    <property type="molecule type" value="Genomic_DNA"/>
</dbReference>
<keyword evidence="2" id="KW-1185">Reference proteome</keyword>
<organism evidence="1 2">
    <name type="scientific">Brevibacterium metallidurans</name>
    <dbReference type="NCBI Taxonomy" id="1482676"/>
    <lineage>
        <taxon>Bacteria</taxon>
        <taxon>Bacillati</taxon>
        <taxon>Actinomycetota</taxon>
        <taxon>Actinomycetes</taxon>
        <taxon>Micrococcales</taxon>
        <taxon>Brevibacteriaceae</taxon>
        <taxon>Brevibacterium</taxon>
    </lineage>
</organism>
<name>A0ABP3C4G6_9MICO</name>
<reference evidence="1 2" key="1">
    <citation type="submission" date="2024-01" db="EMBL/GenBank/DDBJ databases">
        <title>Characterization of antibiotic resistant novel bacterial strains and their environmental applications.</title>
        <authorList>
            <person name="Manzoor S."/>
            <person name="Abbas S."/>
            <person name="Arshad M."/>
            <person name="Ahmed I."/>
        </authorList>
    </citation>
    <scope>NUCLEOTIDE SEQUENCE [LARGE SCALE GENOMIC DNA]</scope>
    <source>
        <strain evidence="1 2">NCCP-602</strain>
    </source>
</reference>
<accession>A0ABP3C4G6</accession>
<protein>
    <submittedName>
        <fullName evidence="1">Uncharacterized protein</fullName>
    </submittedName>
</protein>
<proteinExistence type="predicted"/>